<proteinExistence type="predicted"/>
<sequence>MKTIYTLLILLLTVTFANAQSNDVSAEALKNNTVTVSKTNEDVNEKENEALLIDANKVKESVARSASDIRIYLNIERNVDNISLLFPNINKQKSA</sequence>
<evidence type="ECO:0000313" key="3">
    <source>
        <dbReference type="Proteomes" id="UP000057981"/>
    </source>
</evidence>
<gene>
    <name evidence="2" type="ORF">APS56_04175</name>
</gene>
<dbReference type="EMBL" id="CP012898">
    <property type="protein sequence ID" value="ALJ04384.1"/>
    <property type="molecule type" value="Genomic_DNA"/>
</dbReference>
<feature type="signal peptide" evidence="1">
    <location>
        <begin position="1"/>
        <end position="19"/>
    </location>
</feature>
<evidence type="ECO:0008006" key="4">
    <source>
        <dbReference type="Google" id="ProtNLM"/>
    </source>
</evidence>
<dbReference type="AlphaFoldDB" id="A0A0P0CE64"/>
<dbReference type="OrthoDB" id="1454212at2"/>
<name>A0A0P0CE64_9FLAO</name>
<dbReference type="Proteomes" id="UP000057981">
    <property type="component" value="Chromosome"/>
</dbReference>
<dbReference type="RefSeq" id="WP_054725050.1">
    <property type="nucleotide sequence ID" value="NZ_CP012898.1"/>
</dbReference>
<keyword evidence="3" id="KW-1185">Reference proteome</keyword>
<feature type="chain" id="PRO_5006042538" description="TonB-dependent receptor" evidence="1">
    <location>
        <begin position="20"/>
        <end position="95"/>
    </location>
</feature>
<protein>
    <recommendedName>
        <fullName evidence="4">TonB-dependent receptor</fullName>
    </recommendedName>
</protein>
<evidence type="ECO:0000256" key="1">
    <source>
        <dbReference type="SAM" id="SignalP"/>
    </source>
</evidence>
<accession>A0A0P0CE64</accession>
<keyword evidence="1" id="KW-0732">Signal</keyword>
<organism evidence="2 3">
    <name type="scientific">Pseudalgibacter alginicilyticus</name>
    <dbReference type="NCBI Taxonomy" id="1736674"/>
    <lineage>
        <taxon>Bacteria</taxon>
        <taxon>Pseudomonadati</taxon>
        <taxon>Bacteroidota</taxon>
        <taxon>Flavobacteriia</taxon>
        <taxon>Flavobacteriales</taxon>
        <taxon>Flavobacteriaceae</taxon>
        <taxon>Pseudalgibacter</taxon>
    </lineage>
</organism>
<dbReference type="KEGG" id="ahz:APS56_04175"/>
<dbReference type="STRING" id="1736674.APS56_04175"/>
<evidence type="ECO:0000313" key="2">
    <source>
        <dbReference type="EMBL" id="ALJ04384.1"/>
    </source>
</evidence>
<reference evidence="2 3" key="1">
    <citation type="submission" date="2015-10" db="EMBL/GenBank/DDBJ databases">
        <authorList>
            <person name="Gilbert D.G."/>
        </authorList>
    </citation>
    <scope>NUCLEOTIDE SEQUENCE [LARGE SCALE GENOMIC DNA]</scope>
    <source>
        <strain evidence="3">HZ-22</strain>
    </source>
</reference>